<dbReference type="HOGENOM" id="CLU_1848530_0_0_1"/>
<sequence>MPPGRSASHTPSQSRARAGRSTTNSLRRFNCIESRGWVLPLCYCNYVLSKLDELMANAATTEWEDQEETLARLTRAHDTLSTRVSSSAALSTPSVKNCNSNLKNDQLNSNKKIQKDYSNKKSGVVKFWPPDIIEHYLKW</sequence>
<dbReference type="Gramene" id="EFJ33598">
    <property type="protein sequence ID" value="EFJ33598"/>
    <property type="gene ID" value="SELMODRAFT_406243"/>
</dbReference>
<dbReference type="AlphaFoldDB" id="D8R1R0"/>
<dbReference type="InParanoid" id="D8R1R0"/>
<feature type="region of interest" description="Disordered" evidence="1">
    <location>
        <begin position="1"/>
        <end position="21"/>
    </location>
</feature>
<gene>
    <name evidence="2" type="ORF">SELMODRAFT_406243</name>
</gene>
<proteinExistence type="predicted"/>
<dbReference type="Proteomes" id="UP000001514">
    <property type="component" value="Unassembled WGS sequence"/>
</dbReference>
<dbReference type="EMBL" id="GL377570">
    <property type="protein sequence ID" value="EFJ33598.1"/>
    <property type="molecule type" value="Genomic_DNA"/>
</dbReference>
<evidence type="ECO:0000313" key="3">
    <source>
        <dbReference type="Proteomes" id="UP000001514"/>
    </source>
</evidence>
<organism evidence="3">
    <name type="scientific">Selaginella moellendorffii</name>
    <name type="common">Spikemoss</name>
    <dbReference type="NCBI Taxonomy" id="88036"/>
    <lineage>
        <taxon>Eukaryota</taxon>
        <taxon>Viridiplantae</taxon>
        <taxon>Streptophyta</taxon>
        <taxon>Embryophyta</taxon>
        <taxon>Tracheophyta</taxon>
        <taxon>Lycopodiopsida</taxon>
        <taxon>Selaginellales</taxon>
        <taxon>Selaginellaceae</taxon>
        <taxon>Selaginella</taxon>
    </lineage>
</organism>
<evidence type="ECO:0000313" key="2">
    <source>
        <dbReference type="EMBL" id="EFJ33598.1"/>
    </source>
</evidence>
<accession>D8R1R0</accession>
<reference evidence="2 3" key="1">
    <citation type="journal article" date="2011" name="Science">
        <title>The Selaginella genome identifies genetic changes associated with the evolution of vascular plants.</title>
        <authorList>
            <person name="Banks J.A."/>
            <person name="Nishiyama T."/>
            <person name="Hasebe M."/>
            <person name="Bowman J.L."/>
            <person name="Gribskov M."/>
            <person name="dePamphilis C."/>
            <person name="Albert V.A."/>
            <person name="Aono N."/>
            <person name="Aoyama T."/>
            <person name="Ambrose B.A."/>
            <person name="Ashton N.W."/>
            <person name="Axtell M.J."/>
            <person name="Barker E."/>
            <person name="Barker M.S."/>
            <person name="Bennetzen J.L."/>
            <person name="Bonawitz N.D."/>
            <person name="Chapple C."/>
            <person name="Cheng C."/>
            <person name="Correa L.G."/>
            <person name="Dacre M."/>
            <person name="DeBarry J."/>
            <person name="Dreyer I."/>
            <person name="Elias M."/>
            <person name="Engstrom E.M."/>
            <person name="Estelle M."/>
            <person name="Feng L."/>
            <person name="Finet C."/>
            <person name="Floyd S.K."/>
            <person name="Frommer W.B."/>
            <person name="Fujita T."/>
            <person name="Gramzow L."/>
            <person name="Gutensohn M."/>
            <person name="Harholt J."/>
            <person name="Hattori M."/>
            <person name="Heyl A."/>
            <person name="Hirai T."/>
            <person name="Hiwatashi Y."/>
            <person name="Ishikawa M."/>
            <person name="Iwata M."/>
            <person name="Karol K.G."/>
            <person name="Koehler B."/>
            <person name="Kolukisaoglu U."/>
            <person name="Kubo M."/>
            <person name="Kurata T."/>
            <person name="Lalonde S."/>
            <person name="Li K."/>
            <person name="Li Y."/>
            <person name="Litt A."/>
            <person name="Lyons E."/>
            <person name="Manning G."/>
            <person name="Maruyama T."/>
            <person name="Michael T.P."/>
            <person name="Mikami K."/>
            <person name="Miyazaki S."/>
            <person name="Morinaga S."/>
            <person name="Murata T."/>
            <person name="Mueller-Roeber B."/>
            <person name="Nelson D.R."/>
            <person name="Obara M."/>
            <person name="Oguri Y."/>
            <person name="Olmstead R.G."/>
            <person name="Onodera N."/>
            <person name="Petersen B.L."/>
            <person name="Pils B."/>
            <person name="Prigge M."/>
            <person name="Rensing S.A."/>
            <person name="Riano-Pachon D.M."/>
            <person name="Roberts A.W."/>
            <person name="Sato Y."/>
            <person name="Scheller H.V."/>
            <person name="Schulz B."/>
            <person name="Schulz C."/>
            <person name="Shakirov E.V."/>
            <person name="Shibagaki N."/>
            <person name="Shinohara N."/>
            <person name="Shippen D.E."/>
            <person name="Soerensen I."/>
            <person name="Sotooka R."/>
            <person name="Sugimoto N."/>
            <person name="Sugita M."/>
            <person name="Sumikawa N."/>
            <person name="Tanurdzic M."/>
            <person name="Theissen G."/>
            <person name="Ulvskov P."/>
            <person name="Wakazuki S."/>
            <person name="Weng J.K."/>
            <person name="Willats W.W."/>
            <person name="Wipf D."/>
            <person name="Wolf P.G."/>
            <person name="Yang L."/>
            <person name="Zimmer A.D."/>
            <person name="Zhu Q."/>
            <person name="Mitros T."/>
            <person name="Hellsten U."/>
            <person name="Loque D."/>
            <person name="Otillar R."/>
            <person name="Salamov A."/>
            <person name="Schmutz J."/>
            <person name="Shapiro H."/>
            <person name="Lindquist E."/>
            <person name="Lucas S."/>
            <person name="Rokhsar D."/>
            <person name="Grigoriev I.V."/>
        </authorList>
    </citation>
    <scope>NUCLEOTIDE SEQUENCE [LARGE SCALE GENOMIC DNA]</scope>
</reference>
<keyword evidence="3" id="KW-1185">Reference proteome</keyword>
<dbReference type="KEGG" id="smo:SELMODRAFT_406243"/>
<evidence type="ECO:0000256" key="1">
    <source>
        <dbReference type="SAM" id="MobiDB-lite"/>
    </source>
</evidence>
<feature type="compositionally biased region" description="Polar residues" evidence="1">
    <location>
        <begin position="7"/>
        <end position="21"/>
    </location>
</feature>
<protein>
    <submittedName>
        <fullName evidence="2">Uncharacterized protein</fullName>
    </submittedName>
</protein>
<name>D8R1R0_SELML</name>